<dbReference type="EMBL" id="JAUBYV010000003">
    <property type="protein sequence ID" value="KAK2627864.1"/>
    <property type="molecule type" value="Genomic_DNA"/>
</dbReference>
<reference evidence="3" key="1">
    <citation type="submission" date="2023-06" db="EMBL/GenBank/DDBJ databases">
        <title>Draft genome of Marssonina rosae.</title>
        <authorList>
            <person name="Cheng Q."/>
        </authorList>
    </citation>
    <scope>NUCLEOTIDE SEQUENCE</scope>
    <source>
        <strain evidence="3">R4</strain>
    </source>
</reference>
<organism evidence="3 4">
    <name type="scientific">Diplocarpon rosae</name>
    <dbReference type="NCBI Taxonomy" id="946125"/>
    <lineage>
        <taxon>Eukaryota</taxon>
        <taxon>Fungi</taxon>
        <taxon>Dikarya</taxon>
        <taxon>Ascomycota</taxon>
        <taxon>Pezizomycotina</taxon>
        <taxon>Leotiomycetes</taxon>
        <taxon>Helotiales</taxon>
        <taxon>Drepanopezizaceae</taxon>
        <taxon>Diplocarpon</taxon>
    </lineage>
</organism>
<feature type="signal peptide" evidence="2">
    <location>
        <begin position="1"/>
        <end position="21"/>
    </location>
</feature>
<comment type="caution">
    <text evidence="3">The sequence shown here is derived from an EMBL/GenBank/DDBJ whole genome shotgun (WGS) entry which is preliminary data.</text>
</comment>
<proteinExistence type="predicted"/>
<keyword evidence="2" id="KW-0732">Signal</keyword>
<dbReference type="AlphaFoldDB" id="A0AAD9T3G5"/>
<accession>A0AAD9T3G5</accession>
<gene>
    <name evidence="3" type="ORF">QTJ16_002510</name>
</gene>
<feature type="region of interest" description="Disordered" evidence="1">
    <location>
        <begin position="567"/>
        <end position="592"/>
    </location>
</feature>
<dbReference type="Proteomes" id="UP001285354">
    <property type="component" value="Unassembled WGS sequence"/>
</dbReference>
<evidence type="ECO:0000256" key="2">
    <source>
        <dbReference type="SAM" id="SignalP"/>
    </source>
</evidence>
<feature type="compositionally biased region" description="Low complexity" evidence="1">
    <location>
        <begin position="567"/>
        <end position="580"/>
    </location>
</feature>
<protein>
    <submittedName>
        <fullName evidence="3">Uncharacterized protein</fullName>
    </submittedName>
</protein>
<evidence type="ECO:0000313" key="4">
    <source>
        <dbReference type="Proteomes" id="UP001285354"/>
    </source>
</evidence>
<keyword evidence="4" id="KW-1185">Reference proteome</keyword>
<evidence type="ECO:0000256" key="1">
    <source>
        <dbReference type="SAM" id="MobiDB-lite"/>
    </source>
</evidence>
<feature type="chain" id="PRO_5042005633" evidence="2">
    <location>
        <begin position="22"/>
        <end position="616"/>
    </location>
</feature>
<sequence length="616" mass="63152">MIPLPIVLLCVTFLLGSGGQAKPTVQARVPLPFNTTVDPMGTDVHMYTQPPILPGSRTSIWASATTPIRGVLLTNITVTNDTFDPGNDQSSDESSECITPLPGEAVTVFSIVPNTTTVTVTRYGNESMTLPIPYPEFTPPIYCSALPSPLPLLGAIQGQLDTPAPNLPPVTVITTRKNAATVTTDARIPKFPGAGGQIPKQTVDPKRITTSYIRPTPHAMSFPPIPKILNGDGKATARITQVVDGKTIVVSPHQAFIGGQIVEIKEPPKTITEGGDVFTVSPGQVQGPGFAIIVPTYTPGAVFQDIPAPSTPITIQGVPVQVGPTNVVLGSSTIPIPPGATPTKFVVGIQTISVGPDGVAFAPQDGFPGTIITPPPSIPTNVVVVGGKVFSVIRNSIAVIGDRELTYGPGIPAQAVVFNGEVITVGPEGVVFDGKTIGGPSQAGRVQYGVAGGVSIYEVGSALAIINGVRFAVGPGSSPVTTEIAGQKIIAGPGGINAGGNVLAYPFNLEPKPVTAGGITFSQIGNSVVIIGEKTYRYGPGAAQVTATIDGQVVRIGPDGIGFASTTFTGSTSVSPSTPSHEADSSGKSENGAGRGMPGFGFGLWTTCLILCIWIG</sequence>
<name>A0AAD9T3G5_9HELO</name>
<evidence type="ECO:0000313" key="3">
    <source>
        <dbReference type="EMBL" id="KAK2627864.1"/>
    </source>
</evidence>